<feature type="region of interest" description="Disordered" evidence="1">
    <location>
        <begin position="25"/>
        <end position="60"/>
    </location>
</feature>
<proteinExistence type="predicted"/>
<reference evidence="3 4" key="1">
    <citation type="submission" date="2019-05" db="EMBL/GenBank/DDBJ databases">
        <title>Streptomyces sp. NEAU-C151, a novel actinomycete isolated from soil.</title>
        <authorList>
            <person name="Han L."/>
            <person name="Jiang H."/>
        </authorList>
    </citation>
    <scope>NUCLEOTIDE SEQUENCE [LARGE SCALE GENOMIC DNA]</scope>
    <source>
        <strain evidence="3 4">NEAU-C151</strain>
    </source>
</reference>
<evidence type="ECO:0000256" key="1">
    <source>
        <dbReference type="SAM" id="MobiDB-lite"/>
    </source>
</evidence>
<dbReference type="Proteomes" id="UP000305906">
    <property type="component" value="Unassembled WGS sequence"/>
</dbReference>
<keyword evidence="2" id="KW-0732">Signal</keyword>
<sequence>MARRTVTTAATFAATAALLLTACGGGDDSSSDDIKGADKGSNSPSASASGSKADADQPDLSLPKDLDLVFDFDKPSDTKQAAALADAENYIRALNHGFAAQDPNDPAYQYYSGDQAAQYAKSQIQAWVKGGWTPTGTDKYYDEDVKTMGTKRVLVTFCRNQAKFYGKEIKSGKILYTDENLESYQKYSMLMTPSSGSSQVWKTQVIEVTGKVKECQR</sequence>
<feature type="chain" id="PRO_5039059423" description="Lipoprotein" evidence="2">
    <location>
        <begin position="23"/>
        <end position="217"/>
    </location>
</feature>
<evidence type="ECO:0000256" key="2">
    <source>
        <dbReference type="SAM" id="SignalP"/>
    </source>
</evidence>
<evidence type="ECO:0000313" key="4">
    <source>
        <dbReference type="Proteomes" id="UP000305906"/>
    </source>
</evidence>
<accession>A0A5R9FIE3</accession>
<name>A0A5R9FIE3_9ACTN</name>
<feature type="compositionally biased region" description="Low complexity" evidence="1">
    <location>
        <begin position="39"/>
        <end position="52"/>
    </location>
</feature>
<dbReference type="PROSITE" id="PS51257">
    <property type="entry name" value="PROKAR_LIPOPROTEIN"/>
    <property type="match status" value="1"/>
</dbReference>
<dbReference type="EMBL" id="VBZC01000047">
    <property type="protein sequence ID" value="TLS41946.1"/>
    <property type="molecule type" value="Genomic_DNA"/>
</dbReference>
<evidence type="ECO:0008006" key="5">
    <source>
        <dbReference type="Google" id="ProtNLM"/>
    </source>
</evidence>
<gene>
    <name evidence="3" type="ORF">FE633_33210</name>
</gene>
<organism evidence="3 4">
    <name type="scientific">Streptomyces montanus</name>
    <dbReference type="NCBI Taxonomy" id="2580423"/>
    <lineage>
        <taxon>Bacteria</taxon>
        <taxon>Bacillati</taxon>
        <taxon>Actinomycetota</taxon>
        <taxon>Actinomycetes</taxon>
        <taxon>Kitasatosporales</taxon>
        <taxon>Streptomycetaceae</taxon>
        <taxon>Streptomyces</taxon>
    </lineage>
</organism>
<dbReference type="RefSeq" id="WP_138048886.1">
    <property type="nucleotide sequence ID" value="NZ_VBZC01000047.1"/>
</dbReference>
<keyword evidence="4" id="KW-1185">Reference proteome</keyword>
<feature type="signal peptide" evidence="2">
    <location>
        <begin position="1"/>
        <end position="22"/>
    </location>
</feature>
<protein>
    <recommendedName>
        <fullName evidence="5">Lipoprotein</fullName>
    </recommendedName>
</protein>
<evidence type="ECO:0000313" key="3">
    <source>
        <dbReference type="EMBL" id="TLS41946.1"/>
    </source>
</evidence>
<comment type="caution">
    <text evidence="3">The sequence shown here is derived from an EMBL/GenBank/DDBJ whole genome shotgun (WGS) entry which is preliminary data.</text>
</comment>
<dbReference type="AlphaFoldDB" id="A0A5R9FIE3"/>